<dbReference type="PANTHER" id="PTHR48105">
    <property type="entry name" value="THIOREDOXIN REDUCTASE 1-RELATED-RELATED"/>
    <property type="match status" value="1"/>
</dbReference>
<evidence type="ECO:0000313" key="4">
    <source>
        <dbReference type="EMBL" id="MBB5284326.1"/>
    </source>
</evidence>
<dbReference type="InterPro" id="IPR023753">
    <property type="entry name" value="FAD/NAD-binding_dom"/>
</dbReference>
<dbReference type="PRINTS" id="PR00469">
    <property type="entry name" value="PNDRDTASEII"/>
</dbReference>
<evidence type="ECO:0000259" key="3">
    <source>
        <dbReference type="Pfam" id="PF07992"/>
    </source>
</evidence>
<dbReference type="AlphaFoldDB" id="A0A840TJF4"/>
<comment type="caution">
    <text evidence="4">The sequence shown here is derived from an EMBL/GenBank/DDBJ whole genome shotgun (WGS) entry which is preliminary data.</text>
</comment>
<name>A0A840TJF4_9BACT</name>
<protein>
    <submittedName>
        <fullName evidence="4">Thioredoxin reductase</fullName>
    </submittedName>
</protein>
<accession>A0A840TJF4</accession>
<feature type="domain" description="FAD/NAD(P)-binding" evidence="3">
    <location>
        <begin position="40"/>
        <end position="313"/>
    </location>
</feature>
<dbReference type="SUPFAM" id="SSF51905">
    <property type="entry name" value="FAD/NAD(P)-binding domain"/>
    <property type="match status" value="2"/>
</dbReference>
<keyword evidence="5" id="KW-1185">Reference proteome</keyword>
<dbReference type="InterPro" id="IPR050097">
    <property type="entry name" value="Ferredoxin-NADP_redctase_2"/>
</dbReference>
<dbReference type="RefSeq" id="WP_246439995.1">
    <property type="nucleotide sequence ID" value="NZ_JACHGF010000003.1"/>
</dbReference>
<organism evidence="4 5">
    <name type="scientific">Rhabdobacter roseus</name>
    <dbReference type="NCBI Taxonomy" id="1655419"/>
    <lineage>
        <taxon>Bacteria</taxon>
        <taxon>Pseudomonadati</taxon>
        <taxon>Bacteroidota</taxon>
        <taxon>Cytophagia</taxon>
        <taxon>Cytophagales</taxon>
        <taxon>Cytophagaceae</taxon>
        <taxon>Rhabdobacter</taxon>
    </lineage>
</organism>
<keyword evidence="1" id="KW-0285">Flavoprotein</keyword>
<gene>
    <name evidence="4" type="ORF">HNQ92_002469</name>
</gene>
<reference evidence="4 5" key="1">
    <citation type="submission" date="2020-08" db="EMBL/GenBank/DDBJ databases">
        <title>Genomic Encyclopedia of Type Strains, Phase IV (KMG-IV): sequencing the most valuable type-strain genomes for metagenomic binning, comparative biology and taxonomic classification.</title>
        <authorList>
            <person name="Goeker M."/>
        </authorList>
    </citation>
    <scope>NUCLEOTIDE SEQUENCE [LARGE SCALE GENOMIC DNA]</scope>
    <source>
        <strain evidence="4 5">DSM 105074</strain>
    </source>
</reference>
<evidence type="ECO:0000256" key="1">
    <source>
        <dbReference type="ARBA" id="ARBA00022630"/>
    </source>
</evidence>
<dbReference type="InterPro" id="IPR036188">
    <property type="entry name" value="FAD/NAD-bd_sf"/>
</dbReference>
<keyword evidence="2" id="KW-0560">Oxidoreductase</keyword>
<dbReference type="GO" id="GO:0016491">
    <property type="term" value="F:oxidoreductase activity"/>
    <property type="evidence" value="ECO:0007669"/>
    <property type="project" value="UniProtKB-KW"/>
</dbReference>
<dbReference type="Gene3D" id="3.50.50.60">
    <property type="entry name" value="FAD/NAD(P)-binding domain"/>
    <property type="match status" value="2"/>
</dbReference>
<dbReference type="Pfam" id="PF07992">
    <property type="entry name" value="Pyr_redox_2"/>
    <property type="match status" value="1"/>
</dbReference>
<evidence type="ECO:0000313" key="5">
    <source>
        <dbReference type="Proteomes" id="UP000557307"/>
    </source>
</evidence>
<sequence length="338" mass="37257">MQHCCIYATFATYLARYLIRVLLLDYKIDTTTMAHQQDFEVIIVGGSYAGLAAAMTLGRSLRKVLVLDSQLPCNRQTPHSHNFLTHDGEVPAAITARATEQVLRYDSVQLRYDKAIEAGKEGEDFWVRTESGGTFRAPKVLFTTGVWDQMPAIEGFSDCWGISVLHCPYCHGYEVSHEALGVLANGEKAFDYVRLIHHWSHNLALFTNGPSQLTADQTQHLDSLGIDIVQPEVTSVVHENGYLSKVLLSDGSSRALRALYAHVPFVQHCDLPAQLGCQLTEQGYIQIDDFHTTTVPGVYAAGDNTTPMRAVWAAVAAGHKVGVFINTELIKTGLSEHA</sequence>
<proteinExistence type="predicted"/>
<dbReference type="Proteomes" id="UP000557307">
    <property type="component" value="Unassembled WGS sequence"/>
</dbReference>
<dbReference type="PRINTS" id="PR00368">
    <property type="entry name" value="FADPNR"/>
</dbReference>
<evidence type="ECO:0000256" key="2">
    <source>
        <dbReference type="ARBA" id="ARBA00023002"/>
    </source>
</evidence>
<dbReference type="EMBL" id="JACHGF010000003">
    <property type="protein sequence ID" value="MBB5284326.1"/>
    <property type="molecule type" value="Genomic_DNA"/>
</dbReference>